<dbReference type="EMBL" id="GL377304">
    <property type="protein sequence ID" value="EFI98936.1"/>
    <property type="molecule type" value="Genomic_DNA"/>
</dbReference>
<keyword evidence="2" id="KW-1185">Reference proteome</keyword>
<dbReference type="Proteomes" id="UP000007431">
    <property type="component" value="Unassembled WGS sequence"/>
</dbReference>
<dbReference type="InParanoid" id="D8PZX9"/>
<name>D8PZX9_SCHCM</name>
<proteinExistence type="predicted"/>
<organism evidence="2">
    <name type="scientific">Schizophyllum commune (strain H4-8 / FGSC 9210)</name>
    <name type="common">Split gill fungus</name>
    <dbReference type="NCBI Taxonomy" id="578458"/>
    <lineage>
        <taxon>Eukaryota</taxon>
        <taxon>Fungi</taxon>
        <taxon>Dikarya</taxon>
        <taxon>Basidiomycota</taxon>
        <taxon>Agaricomycotina</taxon>
        <taxon>Agaricomycetes</taxon>
        <taxon>Agaricomycetidae</taxon>
        <taxon>Agaricales</taxon>
        <taxon>Schizophyllaceae</taxon>
        <taxon>Schizophyllum</taxon>
    </lineage>
</organism>
<dbReference type="AlphaFoldDB" id="D8PZX9"/>
<reference evidence="1 2" key="1">
    <citation type="journal article" date="2010" name="Nat. Biotechnol.">
        <title>Genome sequence of the model mushroom Schizophyllum commune.</title>
        <authorList>
            <person name="Ohm R.A."/>
            <person name="de Jong J.F."/>
            <person name="Lugones L.G."/>
            <person name="Aerts A."/>
            <person name="Kothe E."/>
            <person name="Stajich J.E."/>
            <person name="de Vries R.P."/>
            <person name="Record E."/>
            <person name="Levasseur A."/>
            <person name="Baker S.E."/>
            <person name="Bartholomew K.A."/>
            <person name="Coutinho P.M."/>
            <person name="Erdmann S."/>
            <person name="Fowler T.J."/>
            <person name="Gathman A.C."/>
            <person name="Lombard V."/>
            <person name="Henrissat B."/>
            <person name="Knabe N."/>
            <person name="Kuees U."/>
            <person name="Lilly W.W."/>
            <person name="Lindquist E."/>
            <person name="Lucas S."/>
            <person name="Magnuson J.K."/>
            <person name="Piumi F."/>
            <person name="Raudaskoski M."/>
            <person name="Salamov A."/>
            <person name="Schmutz J."/>
            <person name="Schwarze F.W.M.R."/>
            <person name="vanKuyk P.A."/>
            <person name="Horton J.S."/>
            <person name="Grigoriev I.V."/>
            <person name="Woesten H.A.B."/>
        </authorList>
    </citation>
    <scope>NUCLEOTIDE SEQUENCE [LARGE SCALE GENOMIC DNA]</scope>
    <source>
        <strain evidence="2">H4-8 / FGSC 9210</strain>
    </source>
</reference>
<evidence type="ECO:0000313" key="1">
    <source>
        <dbReference type="EMBL" id="EFI98936.1"/>
    </source>
</evidence>
<sequence length="160" mass="18257">MPALFCSHEANLSICQWRATLVARPEHARDHAVRCRTMAQRQARDMRKKRATWTSMHRRKQLIADERQIYVKICDSGRWRETEDGNKANVPRMKRRKDWTSTQGQSVEFLDLESSTVSSDCPTDSISKKASQVMGDFSNSARTSWAQAMRAGGGTVQIPK</sequence>
<dbReference type="HOGENOM" id="CLU_1653143_0_0_1"/>
<evidence type="ECO:0000313" key="2">
    <source>
        <dbReference type="Proteomes" id="UP000007431"/>
    </source>
</evidence>
<protein>
    <submittedName>
        <fullName evidence="1">Expressed protein</fullName>
    </submittedName>
</protein>
<gene>
    <name evidence="1" type="ORF">SCHCODRAFT_256498</name>
</gene>
<accession>D8PZX9</accession>